<dbReference type="OrthoDB" id="1729743at2759"/>
<name>A0A9Q0PJS5_SALVM</name>
<reference evidence="1" key="1">
    <citation type="submission" date="2022-11" db="EMBL/GenBank/DDBJ databases">
        <authorList>
            <person name="Hyden B.L."/>
            <person name="Feng K."/>
            <person name="Yates T."/>
            <person name="Jawdy S."/>
            <person name="Smart L.B."/>
            <person name="Muchero W."/>
        </authorList>
    </citation>
    <scope>NUCLEOTIDE SEQUENCE</scope>
    <source>
        <tissue evidence="1">Shoot tip</tissue>
    </source>
</reference>
<evidence type="ECO:0000313" key="1">
    <source>
        <dbReference type="EMBL" id="KAJ6689487.1"/>
    </source>
</evidence>
<protein>
    <submittedName>
        <fullName evidence="1">Uncharacterized protein</fullName>
    </submittedName>
</protein>
<comment type="caution">
    <text evidence="1">The sequence shown here is derived from an EMBL/GenBank/DDBJ whole genome shotgun (WGS) entry which is preliminary data.</text>
</comment>
<evidence type="ECO:0000313" key="2">
    <source>
        <dbReference type="Proteomes" id="UP001151529"/>
    </source>
</evidence>
<gene>
    <name evidence="1" type="ORF">OIU85_005853</name>
</gene>
<organism evidence="1 2">
    <name type="scientific">Salix viminalis</name>
    <name type="common">Common osier</name>
    <name type="synonym">Basket willow</name>
    <dbReference type="NCBI Taxonomy" id="40686"/>
    <lineage>
        <taxon>Eukaryota</taxon>
        <taxon>Viridiplantae</taxon>
        <taxon>Streptophyta</taxon>
        <taxon>Embryophyta</taxon>
        <taxon>Tracheophyta</taxon>
        <taxon>Spermatophyta</taxon>
        <taxon>Magnoliopsida</taxon>
        <taxon>eudicotyledons</taxon>
        <taxon>Gunneridae</taxon>
        <taxon>Pentapetalae</taxon>
        <taxon>rosids</taxon>
        <taxon>fabids</taxon>
        <taxon>Malpighiales</taxon>
        <taxon>Salicaceae</taxon>
        <taxon>Saliceae</taxon>
        <taxon>Salix</taxon>
    </lineage>
</organism>
<keyword evidence="2" id="KW-1185">Reference proteome</keyword>
<reference evidence="1" key="2">
    <citation type="journal article" date="2023" name="Int. J. Mol. Sci.">
        <title>De Novo Assembly and Annotation of 11 Diverse Shrub Willow (Salix) Genomes Reveals Novel Gene Organization in Sex-Linked Regions.</title>
        <authorList>
            <person name="Hyden B."/>
            <person name="Feng K."/>
            <person name="Yates T.B."/>
            <person name="Jawdy S."/>
            <person name="Cereghino C."/>
            <person name="Smart L.B."/>
            <person name="Muchero W."/>
        </authorList>
    </citation>
    <scope>NUCLEOTIDE SEQUENCE [LARGE SCALE GENOMIC DNA]</scope>
    <source>
        <tissue evidence="1">Shoot tip</tissue>
    </source>
</reference>
<proteinExistence type="predicted"/>
<accession>A0A9Q0PJS5</accession>
<dbReference type="EMBL" id="JAPFFL010000012">
    <property type="protein sequence ID" value="KAJ6689487.1"/>
    <property type="molecule type" value="Genomic_DNA"/>
</dbReference>
<sequence>MSHLVVAIRRHLNKVTGIVGLQVPKQPVSLIKDPWYQVEARARVILFDMAAFEADGALRRRSSSLVSVLVDHPHRSFTREHGGLLSWPEKLYKQREHEQNCEGTCRSENSLSVRAMQLSIFGSMVDMQRRAHSFSGSQVKRSQSLSVLKTASFHSHQQVRVPSKVATYPGKSLEARKLIGKTPAPPLQSTGINETCIIDNISDESDAEDEFVVRIDSPSRLSFHHAS</sequence>
<dbReference type="AlphaFoldDB" id="A0A9Q0PJS5"/>
<dbReference type="Proteomes" id="UP001151529">
    <property type="component" value="Chromosome 8"/>
</dbReference>